<dbReference type="PANTHER" id="PTHR12110:SF53">
    <property type="entry name" value="BLR5974 PROTEIN"/>
    <property type="match status" value="1"/>
</dbReference>
<dbReference type="OrthoDB" id="9779184at2"/>
<proteinExistence type="predicted"/>
<keyword evidence="2" id="KW-0413">Isomerase</keyword>
<evidence type="ECO:0000313" key="3">
    <source>
        <dbReference type="Proteomes" id="UP000263094"/>
    </source>
</evidence>
<dbReference type="SUPFAM" id="SSF51658">
    <property type="entry name" value="Xylose isomerase-like"/>
    <property type="match status" value="1"/>
</dbReference>
<dbReference type="Proteomes" id="UP000263094">
    <property type="component" value="Unassembled WGS sequence"/>
</dbReference>
<dbReference type="InterPro" id="IPR013022">
    <property type="entry name" value="Xyl_isomerase-like_TIM-brl"/>
</dbReference>
<reference evidence="2 3" key="1">
    <citation type="submission" date="2018-08" db="EMBL/GenBank/DDBJ databases">
        <title>Isolation, diversity and antifungal activity of Actinobacteria from wheat.</title>
        <authorList>
            <person name="Han C."/>
        </authorList>
    </citation>
    <scope>NUCLEOTIDE SEQUENCE [LARGE SCALE GENOMIC DNA]</scope>
    <source>
        <strain evidence="2 3">NEAU-YY421</strain>
    </source>
</reference>
<dbReference type="GO" id="GO:0016853">
    <property type="term" value="F:isomerase activity"/>
    <property type="evidence" value="ECO:0007669"/>
    <property type="project" value="UniProtKB-KW"/>
</dbReference>
<accession>A0A372LYY3</accession>
<dbReference type="Pfam" id="PF01261">
    <property type="entry name" value="AP_endonuc_2"/>
    <property type="match status" value="1"/>
</dbReference>
<evidence type="ECO:0000313" key="2">
    <source>
        <dbReference type="EMBL" id="RFU83896.1"/>
    </source>
</evidence>
<evidence type="ECO:0000259" key="1">
    <source>
        <dbReference type="Pfam" id="PF01261"/>
    </source>
</evidence>
<feature type="domain" description="Xylose isomerase-like TIM barrel" evidence="1">
    <location>
        <begin position="20"/>
        <end position="264"/>
    </location>
</feature>
<dbReference type="PANTHER" id="PTHR12110">
    <property type="entry name" value="HYDROXYPYRUVATE ISOMERASE"/>
    <property type="match status" value="1"/>
</dbReference>
<keyword evidence="3" id="KW-1185">Reference proteome</keyword>
<protein>
    <submittedName>
        <fullName evidence="2">Sugar phosphate isomerase/epimerase</fullName>
    </submittedName>
</protein>
<name>A0A372LYY3_9ACTN</name>
<sequence>MRFSCADYTWPLLPHGAALDLARALECAAVDLGFMTLRSHIRPETARGAIPFTAGVVRERLDARGLDAADVFAIPYTDFETMAANHPDPKEQENSLAFFRDAVDFAAGTGAPGLTTLPGVLFAGDSHASALARAADGLSRRVELAAAHGLDLSVEPHTGSLIDTPEKTLELLERVPGLRITLDPAHYVHAAVPVPDILPLLPHARHLQCRPGAPGRLQVAVEEDTIDWPSLVTPLRRQGYEGYWGLEFVWQEWMDCNRVDTVAESALLRDALRAAGAIDRGTPVGAQA</sequence>
<dbReference type="Gene3D" id="3.20.20.150">
    <property type="entry name" value="Divalent-metal-dependent TIM barrel enzymes"/>
    <property type="match status" value="1"/>
</dbReference>
<dbReference type="InterPro" id="IPR050312">
    <property type="entry name" value="IolE/XylAMocC-like"/>
</dbReference>
<dbReference type="InterPro" id="IPR036237">
    <property type="entry name" value="Xyl_isomerase-like_sf"/>
</dbReference>
<dbReference type="RefSeq" id="WP_128558292.1">
    <property type="nucleotide sequence ID" value="NZ_QUAK01000149.1"/>
</dbReference>
<gene>
    <name evidence="2" type="ORF">DY218_24530</name>
</gene>
<comment type="caution">
    <text evidence="2">The sequence shown here is derived from an EMBL/GenBank/DDBJ whole genome shotgun (WGS) entry which is preliminary data.</text>
</comment>
<organism evidence="2 3">
    <name type="scientific">Streptomyces triticagri</name>
    <dbReference type="NCBI Taxonomy" id="2293568"/>
    <lineage>
        <taxon>Bacteria</taxon>
        <taxon>Bacillati</taxon>
        <taxon>Actinomycetota</taxon>
        <taxon>Actinomycetes</taxon>
        <taxon>Kitasatosporales</taxon>
        <taxon>Streptomycetaceae</taxon>
        <taxon>Streptomyces</taxon>
    </lineage>
</organism>
<dbReference type="EMBL" id="QUAK01000149">
    <property type="protein sequence ID" value="RFU83896.1"/>
    <property type="molecule type" value="Genomic_DNA"/>
</dbReference>
<dbReference type="AlphaFoldDB" id="A0A372LYY3"/>